<keyword evidence="2" id="KW-0653">Protein transport</keyword>
<dbReference type="Proteomes" id="UP000008694">
    <property type="component" value="Unassembled WGS sequence"/>
</dbReference>
<dbReference type="GO" id="GO:0034517">
    <property type="term" value="P:ribophagy"/>
    <property type="evidence" value="ECO:0007669"/>
    <property type="project" value="TreeGrafter"/>
</dbReference>
<dbReference type="GO" id="GO:1990316">
    <property type="term" value="C:Atg1/ULK1 kinase complex"/>
    <property type="evidence" value="ECO:0007669"/>
    <property type="project" value="TreeGrafter"/>
</dbReference>
<feature type="domain" description="Autophagy protein ATG17-like" evidence="7">
    <location>
        <begin position="156"/>
        <end position="483"/>
    </location>
</feature>
<evidence type="ECO:0000313" key="9">
    <source>
        <dbReference type="EMBL" id="EFH43587.1"/>
    </source>
</evidence>
<evidence type="ECO:0000256" key="3">
    <source>
        <dbReference type="ARBA" id="ARBA00023006"/>
    </source>
</evidence>
<organism evidence="10">
    <name type="scientific">Arabidopsis lyrata subsp. lyrata</name>
    <name type="common">Lyre-leaved rock-cress</name>
    <dbReference type="NCBI Taxonomy" id="81972"/>
    <lineage>
        <taxon>Eukaryota</taxon>
        <taxon>Viridiplantae</taxon>
        <taxon>Streptophyta</taxon>
        <taxon>Embryophyta</taxon>
        <taxon>Tracheophyta</taxon>
        <taxon>Spermatophyta</taxon>
        <taxon>Magnoliopsida</taxon>
        <taxon>eudicotyledons</taxon>
        <taxon>Gunneridae</taxon>
        <taxon>Pentapetalae</taxon>
        <taxon>rosids</taxon>
        <taxon>malvids</taxon>
        <taxon>Brassicales</taxon>
        <taxon>Brassicaceae</taxon>
        <taxon>Camelineae</taxon>
        <taxon>Arabidopsis</taxon>
    </lineage>
</organism>
<evidence type="ECO:0000313" key="10">
    <source>
        <dbReference type="Proteomes" id="UP000008694"/>
    </source>
</evidence>
<name>D7MBM1_ARALL</name>
<dbReference type="GO" id="GO:0034727">
    <property type="term" value="P:piecemeal microautophagy of the nucleus"/>
    <property type="evidence" value="ECO:0007669"/>
    <property type="project" value="TreeGrafter"/>
</dbReference>
<dbReference type="GO" id="GO:0015031">
    <property type="term" value="P:protein transport"/>
    <property type="evidence" value="ECO:0007669"/>
    <property type="project" value="UniProtKB-KW"/>
</dbReference>
<dbReference type="Pfam" id="PF04108">
    <property type="entry name" value="ATG17_like"/>
    <property type="match status" value="1"/>
</dbReference>
<dbReference type="EMBL" id="GL348719">
    <property type="protein sequence ID" value="EFH43587.1"/>
    <property type="molecule type" value="Genomic_DNA"/>
</dbReference>
<dbReference type="PANTHER" id="PTHR13222">
    <property type="entry name" value="RB1-INDUCIBLE COILED-COIL"/>
    <property type="match status" value="1"/>
</dbReference>
<feature type="compositionally biased region" description="Low complexity" evidence="6">
    <location>
        <begin position="992"/>
        <end position="1010"/>
    </location>
</feature>
<accession>D7MBM1</accession>
<dbReference type="eggNOG" id="ENOG502QUG9">
    <property type="taxonomic scope" value="Eukaryota"/>
</dbReference>
<dbReference type="Gramene" id="fgenesh2_kg.7__1108__AT4G30790.1">
    <property type="protein sequence ID" value="fgenesh2_kg.7__1108__AT4G30790.1"/>
    <property type="gene ID" value="fgenesh2_kg.7__1108__AT4G30790.1"/>
</dbReference>
<keyword evidence="10" id="KW-1185">Reference proteome</keyword>
<feature type="coiled-coil region" evidence="5">
    <location>
        <begin position="705"/>
        <end position="767"/>
    </location>
</feature>
<evidence type="ECO:0000259" key="7">
    <source>
        <dbReference type="Pfam" id="PF04108"/>
    </source>
</evidence>
<dbReference type="GO" id="GO:0000422">
    <property type="term" value="P:autophagy of mitochondrion"/>
    <property type="evidence" value="ECO:0007669"/>
    <property type="project" value="EnsemblPlants"/>
</dbReference>
<dbReference type="GO" id="GO:0005776">
    <property type="term" value="C:autophagosome"/>
    <property type="evidence" value="ECO:0007669"/>
    <property type="project" value="EnsemblPlants"/>
</dbReference>
<dbReference type="STRING" id="81972.D7MBM1"/>
<keyword evidence="1" id="KW-0813">Transport</keyword>
<feature type="compositionally biased region" description="Polar residues" evidence="6">
    <location>
        <begin position="675"/>
        <end position="684"/>
    </location>
</feature>
<dbReference type="GO" id="GO:0019901">
    <property type="term" value="F:protein kinase binding"/>
    <property type="evidence" value="ECO:0007669"/>
    <property type="project" value="TreeGrafter"/>
</dbReference>
<gene>
    <name evidence="9" type="ORF">ARALYDRAFT_491675</name>
</gene>
<keyword evidence="4 5" id="KW-0175">Coiled coil</keyword>
<evidence type="ECO:0000256" key="6">
    <source>
        <dbReference type="SAM" id="MobiDB-lite"/>
    </source>
</evidence>
<evidence type="ECO:0000256" key="4">
    <source>
        <dbReference type="ARBA" id="ARBA00023054"/>
    </source>
</evidence>
<dbReference type="InterPro" id="IPR045326">
    <property type="entry name" value="ATG17-like_dom"/>
</dbReference>
<proteinExistence type="predicted"/>
<evidence type="ECO:0000256" key="2">
    <source>
        <dbReference type="ARBA" id="ARBA00022927"/>
    </source>
</evidence>
<reference evidence="10" key="1">
    <citation type="journal article" date="2011" name="Nat. Genet.">
        <title>The Arabidopsis lyrata genome sequence and the basis of rapid genome size change.</title>
        <authorList>
            <person name="Hu T.T."/>
            <person name="Pattyn P."/>
            <person name="Bakker E.G."/>
            <person name="Cao J."/>
            <person name="Cheng J.-F."/>
            <person name="Clark R.M."/>
            <person name="Fahlgren N."/>
            <person name="Fawcett J.A."/>
            <person name="Grimwood J."/>
            <person name="Gundlach H."/>
            <person name="Haberer G."/>
            <person name="Hollister J.D."/>
            <person name="Ossowski S."/>
            <person name="Ottilar R.P."/>
            <person name="Salamov A.A."/>
            <person name="Schneeberger K."/>
            <person name="Spannagl M."/>
            <person name="Wang X."/>
            <person name="Yang L."/>
            <person name="Nasrallah M.E."/>
            <person name="Bergelson J."/>
            <person name="Carrington J.C."/>
            <person name="Gaut B.S."/>
            <person name="Schmutz J."/>
            <person name="Mayer K.F.X."/>
            <person name="Van de Peer Y."/>
            <person name="Grigoriev I.V."/>
            <person name="Nordborg M."/>
            <person name="Weigel D."/>
            <person name="Guo Y.-L."/>
        </authorList>
    </citation>
    <scope>NUCLEOTIDE SEQUENCE [LARGE SCALE GENOMIC DNA]</scope>
    <source>
        <strain evidence="10">cv. MN47</strain>
    </source>
</reference>
<dbReference type="GO" id="GO:0061709">
    <property type="term" value="P:reticulophagy"/>
    <property type="evidence" value="ECO:0007669"/>
    <property type="project" value="TreeGrafter"/>
</dbReference>
<evidence type="ECO:0000256" key="1">
    <source>
        <dbReference type="ARBA" id="ARBA00022448"/>
    </source>
</evidence>
<dbReference type="AlphaFoldDB" id="D7MBM1"/>
<dbReference type="GO" id="GO:0034045">
    <property type="term" value="C:phagophore assembly site membrane"/>
    <property type="evidence" value="ECO:0007669"/>
    <property type="project" value="TreeGrafter"/>
</dbReference>
<dbReference type="PANTHER" id="PTHR13222:SF1">
    <property type="entry name" value="RB1-INDUCIBLE COILED-COIL PROTEIN 1"/>
    <property type="match status" value="1"/>
</dbReference>
<feature type="region of interest" description="Disordered" evidence="6">
    <location>
        <begin position="972"/>
        <end position="1011"/>
    </location>
</feature>
<dbReference type="InterPro" id="IPR040040">
    <property type="entry name" value="ATG11"/>
</dbReference>
<dbReference type="HOGENOM" id="CLU_007054_0_0_1"/>
<keyword evidence="3" id="KW-0072">Autophagy</keyword>
<protein>
    <submittedName>
        <fullName evidence="9">Uncharacterized protein</fullName>
    </submittedName>
</protein>
<dbReference type="GO" id="GO:0000045">
    <property type="term" value="P:autophagosome assembly"/>
    <property type="evidence" value="ECO:0007669"/>
    <property type="project" value="InterPro"/>
</dbReference>
<dbReference type="GO" id="GO:0042803">
    <property type="term" value="F:protein homodimerization activity"/>
    <property type="evidence" value="ECO:0007669"/>
    <property type="project" value="EnsemblPlants"/>
</dbReference>
<sequence length="1039" mass="116967">MSGSFTESFADDGKLLLCVAENGHSFEFQCSETTSVESVMRFVESVSGIGLSDQLLLSLDMKLEPQKLLSAFGLPASDREVFIFNKAMLQSNSHPPSPEDVDLQDVADALPPASLHEHHPLDDASDPALKALPLYERQFRYHFHKGRTIYNCTVVKHENCERLTREQKVQQRAVEVATRNLEQYYRVIYQNFLEFMKRYKHQHRLHSDLLMNFGRDIEKLRSAKIHPYLQTDSRKCLLDFVKEDNLKKAVENCASSHRQFENKIAQFQQMFVEVKRKVEELFACRASLSMKNLEVTVKDHERFIDEEKSIMQSLSKDVNTVKKLVDDCMSSQLSSSLRPHDAVSALGPMYEVHDKNHLPKMQACYNSISELLDFCKSKKNEMNNFVHSYMQKITYVTYIIKDAKLQFPVFREAMVRQDDLFADLKLVRGVGPAYRACLAEVVRRKASMKLYMGMAGQLAEKLAMKRETEVRKREEFLKTHGPFVPRDVLASMGLYDTPTQCDVNVAPYDTSLLNIEIADVDRYAPEFLVGLHSKVASSRSSLTISSDSSLSAEPEEIGIDTFDKDNFDDILAASELIEIAGTSKMEVENAKLKADLASAISRICSPRPTISNVLNMLLRRQQRHCKPKMSMDENMVDSSQVLSHPLDSSMLESQQNNEKGGKDSEAGEMGVFLSNSSTAESPQKSLDDNVATGRGLDAKHSDDIILELRNELMEKSNKLSEIESKLNGVMEEVSNLSRELETNQKLLEESQMNCAHLENCLHEAREEAQTHLCAADRRASQYTALRASAVKMRGLFERFRSSVCAGSGIADFADSLRTLAQALANSVNENEDDGTTEFRKCIRVLADKVSFLSKHREELLEKCQNLEATSEQTRKDLEEKKELVKTLYTKHQLGKQANKEKISFGRLEVHEIAAFVLNQAGHYEAINRNCPNYYLSSESEALFTDHLPNRPTYIVGQIVHIERQIVKLPSPLSASASPEAGKTHHLGSDQGSRTLASSSISTSTSATTTSNPYGLSSGCEYFIVTIAMLPDTAIHQQTS</sequence>
<feature type="region of interest" description="Disordered" evidence="6">
    <location>
        <begin position="675"/>
        <end position="694"/>
    </location>
</feature>
<feature type="coiled-coil region" evidence="5">
    <location>
        <begin position="849"/>
        <end position="883"/>
    </location>
</feature>
<feature type="domain" description="Autophagy-related protein 11 C-terminal" evidence="8">
    <location>
        <begin position="861"/>
        <end position="1027"/>
    </location>
</feature>
<evidence type="ECO:0000256" key="5">
    <source>
        <dbReference type="SAM" id="Coils"/>
    </source>
</evidence>
<dbReference type="InterPro" id="IPR019460">
    <property type="entry name" value="Atg11_C"/>
</dbReference>
<dbReference type="GO" id="GO:0060090">
    <property type="term" value="F:molecular adaptor activity"/>
    <property type="evidence" value="ECO:0007669"/>
    <property type="project" value="TreeGrafter"/>
</dbReference>
<dbReference type="Pfam" id="PF10377">
    <property type="entry name" value="ATG11"/>
    <property type="match status" value="1"/>
</dbReference>
<evidence type="ECO:0000259" key="8">
    <source>
        <dbReference type="Pfam" id="PF10377"/>
    </source>
</evidence>
<dbReference type="GO" id="GO:0010150">
    <property type="term" value="P:leaf senescence"/>
    <property type="evidence" value="ECO:0007669"/>
    <property type="project" value="EnsemblPlants"/>
</dbReference>